<dbReference type="EMBL" id="BMRP01000005">
    <property type="protein sequence ID" value="GGU54906.1"/>
    <property type="molecule type" value="Genomic_DNA"/>
</dbReference>
<dbReference type="InterPro" id="IPR038152">
    <property type="entry name" value="Carbam_trans_C_sf"/>
</dbReference>
<keyword evidence="5" id="KW-1185">Reference proteome</keyword>
<name>A0ABQ2UUP2_9ACTN</name>
<dbReference type="Gene3D" id="3.30.420.40">
    <property type="match status" value="2"/>
</dbReference>
<dbReference type="InterPro" id="IPR003696">
    <property type="entry name" value="Carbtransf_dom"/>
</dbReference>
<evidence type="ECO:0000259" key="3">
    <source>
        <dbReference type="Pfam" id="PF16861"/>
    </source>
</evidence>
<comment type="caution">
    <text evidence="4">The sequence shown here is derived from an EMBL/GenBank/DDBJ whole genome shotgun (WGS) entry which is preliminary data.</text>
</comment>
<evidence type="ECO:0000313" key="5">
    <source>
        <dbReference type="Proteomes" id="UP000654471"/>
    </source>
</evidence>
<dbReference type="Gene3D" id="3.90.870.20">
    <property type="entry name" value="Carbamoyltransferase, C-terminal domain"/>
    <property type="match status" value="1"/>
</dbReference>
<evidence type="ECO:0000259" key="2">
    <source>
        <dbReference type="Pfam" id="PF02543"/>
    </source>
</evidence>
<sequence>MIVLGLVGRPDVPQCHDAAACLVIDGKVVGALEQERISRRRHAEGEGPEGAVRALLDAHGIHPSEVQAIGYAWADAPEGALTPETDIPCGVHVSDRLTETILPGLAGELGTRDIVFFDHHLCHAAQAYYLNPYRSADILVADGWGGDGSTSLFHVQDGRFRLLERYDRCWSLGVFYGAASAYANLGWWGAGKLMGLSSYGRTSDLRFMTFDPADASFRLDRRLKGSLATARDWGRLGDQWLETFAASCFPHTDSSGNAFDYAPFAADVQLTVEELGLDLAGRLRRLSGEETLLLSGGVALNAHMNRRLARESGYGRVSGTVAPNDGGTVFGAAMLAEALLGKAPEPLSADEEPPIFFGPDVSTKAIEEALVRSGMTAQAREPGALRAEVAGAVDRGQVVAWFDGRNEFGPRALGARSLLASPRDRATLDRLNRVKSRQPWRPAALSLTGQGFEQLGMEPPVSGLSDYMLCTHRVGEAGVARAVAGVHVDHTTRAQYVPDADDGFGALLAAVGEETGLPAVINTSLNTKGEPMALGPDQALDLMAGCADIDLLAIPPYVVRRA</sequence>
<comment type="similarity">
    <text evidence="1">Belongs to the NodU/CmcH family.</text>
</comment>
<dbReference type="InterPro" id="IPR043129">
    <property type="entry name" value="ATPase_NBD"/>
</dbReference>
<dbReference type="Pfam" id="PF16861">
    <property type="entry name" value="Carbam_trans_C"/>
    <property type="match status" value="1"/>
</dbReference>
<dbReference type="PANTHER" id="PTHR34847:SF1">
    <property type="entry name" value="NODULATION PROTEIN U"/>
    <property type="match status" value="1"/>
</dbReference>
<protein>
    <submittedName>
        <fullName evidence="4">Carbamoyltransferase</fullName>
    </submittedName>
</protein>
<gene>
    <name evidence="4" type="ORF">GCM10010211_19490</name>
</gene>
<dbReference type="SUPFAM" id="SSF53067">
    <property type="entry name" value="Actin-like ATPase domain"/>
    <property type="match status" value="1"/>
</dbReference>
<reference evidence="5" key="1">
    <citation type="journal article" date="2019" name="Int. J. Syst. Evol. Microbiol.">
        <title>The Global Catalogue of Microorganisms (GCM) 10K type strain sequencing project: providing services to taxonomists for standard genome sequencing and annotation.</title>
        <authorList>
            <consortium name="The Broad Institute Genomics Platform"/>
            <consortium name="The Broad Institute Genome Sequencing Center for Infectious Disease"/>
            <person name="Wu L."/>
            <person name="Ma J."/>
        </authorList>
    </citation>
    <scope>NUCLEOTIDE SEQUENCE [LARGE SCALE GENOMIC DNA]</scope>
    <source>
        <strain evidence="5">JCM 3399</strain>
    </source>
</reference>
<dbReference type="PANTHER" id="PTHR34847">
    <property type="entry name" value="NODULATION PROTEIN U"/>
    <property type="match status" value="1"/>
</dbReference>
<dbReference type="RefSeq" id="WP_189298456.1">
    <property type="nucleotide sequence ID" value="NZ_BMRP01000005.1"/>
</dbReference>
<evidence type="ECO:0000313" key="4">
    <source>
        <dbReference type="EMBL" id="GGU54906.1"/>
    </source>
</evidence>
<accession>A0ABQ2UUP2</accession>
<dbReference type="CDD" id="cd24098">
    <property type="entry name" value="ASKHA_NBD_TobZ_N"/>
    <property type="match status" value="1"/>
</dbReference>
<evidence type="ECO:0000256" key="1">
    <source>
        <dbReference type="ARBA" id="ARBA00006129"/>
    </source>
</evidence>
<feature type="domain" description="Carbamoyltransferase C-terminal" evidence="3">
    <location>
        <begin position="392"/>
        <end position="561"/>
    </location>
</feature>
<organism evidence="4 5">
    <name type="scientific">Streptomyces albospinus</name>
    <dbReference type="NCBI Taxonomy" id="285515"/>
    <lineage>
        <taxon>Bacteria</taxon>
        <taxon>Bacillati</taxon>
        <taxon>Actinomycetota</taxon>
        <taxon>Actinomycetes</taxon>
        <taxon>Kitasatosporales</taxon>
        <taxon>Streptomycetaceae</taxon>
        <taxon>Streptomyces</taxon>
    </lineage>
</organism>
<dbReference type="Pfam" id="PF02543">
    <property type="entry name" value="Carbam_trans_N"/>
    <property type="match status" value="1"/>
</dbReference>
<feature type="domain" description="Carbamoyltransferase" evidence="2">
    <location>
        <begin position="111"/>
        <end position="334"/>
    </location>
</feature>
<dbReference type="Proteomes" id="UP000654471">
    <property type="component" value="Unassembled WGS sequence"/>
</dbReference>
<dbReference type="InterPro" id="IPR051338">
    <property type="entry name" value="NodU/CmcH_Carbamoyltrnsfr"/>
</dbReference>
<proteinExistence type="inferred from homology"/>
<dbReference type="InterPro" id="IPR031730">
    <property type="entry name" value="Carbam_trans_C"/>
</dbReference>